<evidence type="ECO:0000313" key="6">
    <source>
        <dbReference type="EMBL" id="KAF2880488.1"/>
    </source>
</evidence>
<dbReference type="InterPro" id="IPR007014">
    <property type="entry name" value="FUN14"/>
</dbReference>
<evidence type="ECO:0000313" key="7">
    <source>
        <dbReference type="Proteomes" id="UP000801492"/>
    </source>
</evidence>
<keyword evidence="7" id="KW-1185">Reference proteome</keyword>
<keyword evidence="3" id="KW-0812">Transmembrane</keyword>
<dbReference type="EMBL" id="VTPC01090965">
    <property type="protein sequence ID" value="KAF2880488.1"/>
    <property type="molecule type" value="Genomic_DNA"/>
</dbReference>
<sequence length="178" mass="19426">MPGFKKLDKFERKKNTSNMGDSEGDAKSIVDKILGDVSKTSATKQLIIGASSGWLTGYLAMKIGKTAACAIGGGIILLEIANEKGYINVNWDKVNRQIDKVSDKVEEKVTGQGPNLVDKMERYVDRKLDKAEEVVKDRKAKAKRWYSSVTGNNDGKLKEIHIFLMSFAAGVALGIATS</sequence>
<dbReference type="Pfam" id="PF04930">
    <property type="entry name" value="FUN14"/>
    <property type="match status" value="1"/>
</dbReference>
<keyword evidence="5" id="KW-0472">Membrane</keyword>
<dbReference type="Proteomes" id="UP000801492">
    <property type="component" value="Unassembled WGS sequence"/>
</dbReference>
<evidence type="ECO:0000256" key="5">
    <source>
        <dbReference type="ARBA" id="ARBA00023136"/>
    </source>
</evidence>
<dbReference type="OrthoDB" id="163794at2759"/>
<evidence type="ECO:0000256" key="4">
    <source>
        <dbReference type="ARBA" id="ARBA00022989"/>
    </source>
</evidence>
<comment type="similarity">
    <text evidence="2">Belongs to the FUN14 family.</text>
</comment>
<comment type="subcellular location">
    <subcellularLocation>
        <location evidence="1">Mitochondrion outer membrane</location>
        <topology evidence="1">Multi-pass membrane protein</topology>
    </subcellularLocation>
</comment>
<proteinExistence type="inferred from homology"/>
<evidence type="ECO:0000256" key="1">
    <source>
        <dbReference type="ARBA" id="ARBA00004374"/>
    </source>
</evidence>
<dbReference type="GO" id="GO:0000422">
    <property type="term" value="P:autophagy of mitochondrion"/>
    <property type="evidence" value="ECO:0007669"/>
    <property type="project" value="TreeGrafter"/>
</dbReference>
<accession>A0A8K0C9G9</accession>
<dbReference type="PANTHER" id="PTHR21346:SF0">
    <property type="entry name" value="RE45833P"/>
    <property type="match status" value="1"/>
</dbReference>
<dbReference type="GO" id="GO:0005741">
    <property type="term" value="C:mitochondrial outer membrane"/>
    <property type="evidence" value="ECO:0007669"/>
    <property type="project" value="UniProtKB-SubCell"/>
</dbReference>
<dbReference type="AlphaFoldDB" id="A0A8K0C9G9"/>
<gene>
    <name evidence="6" type="ORF">ILUMI_25695</name>
</gene>
<reference evidence="6" key="1">
    <citation type="submission" date="2019-08" db="EMBL/GenBank/DDBJ databases">
        <title>The genome of the North American firefly Photinus pyralis.</title>
        <authorList>
            <consortium name="Photinus pyralis genome working group"/>
            <person name="Fallon T.R."/>
            <person name="Sander Lower S.E."/>
            <person name="Weng J.-K."/>
        </authorList>
    </citation>
    <scope>NUCLEOTIDE SEQUENCE</scope>
    <source>
        <strain evidence="6">TRF0915ILg1</strain>
        <tissue evidence="6">Whole body</tissue>
    </source>
</reference>
<comment type="caution">
    <text evidence="6">The sequence shown here is derived from an EMBL/GenBank/DDBJ whole genome shotgun (WGS) entry which is preliminary data.</text>
</comment>
<protein>
    <recommendedName>
        <fullName evidence="8">FUN14 domain-containing protein 1</fullName>
    </recommendedName>
</protein>
<organism evidence="6 7">
    <name type="scientific">Ignelater luminosus</name>
    <name type="common">Cucubano</name>
    <name type="synonym">Pyrophorus luminosus</name>
    <dbReference type="NCBI Taxonomy" id="2038154"/>
    <lineage>
        <taxon>Eukaryota</taxon>
        <taxon>Metazoa</taxon>
        <taxon>Ecdysozoa</taxon>
        <taxon>Arthropoda</taxon>
        <taxon>Hexapoda</taxon>
        <taxon>Insecta</taxon>
        <taxon>Pterygota</taxon>
        <taxon>Neoptera</taxon>
        <taxon>Endopterygota</taxon>
        <taxon>Coleoptera</taxon>
        <taxon>Polyphaga</taxon>
        <taxon>Elateriformia</taxon>
        <taxon>Elateroidea</taxon>
        <taxon>Elateridae</taxon>
        <taxon>Agrypninae</taxon>
        <taxon>Pyrophorini</taxon>
        <taxon>Ignelater</taxon>
    </lineage>
</organism>
<evidence type="ECO:0000256" key="3">
    <source>
        <dbReference type="ARBA" id="ARBA00022692"/>
    </source>
</evidence>
<evidence type="ECO:0000256" key="2">
    <source>
        <dbReference type="ARBA" id="ARBA00009160"/>
    </source>
</evidence>
<evidence type="ECO:0008006" key="8">
    <source>
        <dbReference type="Google" id="ProtNLM"/>
    </source>
</evidence>
<keyword evidence="4" id="KW-1133">Transmembrane helix</keyword>
<name>A0A8K0C9G9_IGNLU</name>
<dbReference type="PANTHER" id="PTHR21346">
    <property type="entry name" value="FUN14 DOMAIN CONTAINING"/>
    <property type="match status" value="1"/>
</dbReference>